<protein>
    <submittedName>
        <fullName evidence="1">Putative secreted protein</fullName>
    </submittedName>
</protein>
<accession>A0A6B0TX16</accession>
<dbReference type="AlphaFoldDB" id="A0A6B0TX16"/>
<organism evidence="1">
    <name type="scientific">Ixodes ricinus</name>
    <name type="common">Common tick</name>
    <name type="synonym">Acarus ricinus</name>
    <dbReference type="NCBI Taxonomy" id="34613"/>
    <lineage>
        <taxon>Eukaryota</taxon>
        <taxon>Metazoa</taxon>
        <taxon>Ecdysozoa</taxon>
        <taxon>Arthropoda</taxon>
        <taxon>Chelicerata</taxon>
        <taxon>Arachnida</taxon>
        <taxon>Acari</taxon>
        <taxon>Parasitiformes</taxon>
        <taxon>Ixodida</taxon>
        <taxon>Ixodoidea</taxon>
        <taxon>Ixodidae</taxon>
        <taxon>Ixodinae</taxon>
        <taxon>Ixodes</taxon>
    </lineage>
</organism>
<proteinExistence type="predicted"/>
<dbReference type="EMBL" id="GIFC01000328">
    <property type="protein sequence ID" value="MXU82411.1"/>
    <property type="molecule type" value="Transcribed_RNA"/>
</dbReference>
<name>A0A6B0TX16_IXORI</name>
<evidence type="ECO:0000313" key="1">
    <source>
        <dbReference type="EMBL" id="MXU82411.1"/>
    </source>
</evidence>
<sequence length="68" mass="7849">MKKKKKKKKKNWRLSFVIFVLEGSIYKAAAFSREICLGEKYSFLLCTVSITEFSSLGHTISLLVKDIF</sequence>
<reference evidence="1" key="1">
    <citation type="submission" date="2019-12" db="EMBL/GenBank/DDBJ databases">
        <title>An insight into the sialome of adult female Ixodes ricinus ticks feeding for 6 days.</title>
        <authorList>
            <person name="Perner J."/>
            <person name="Ribeiro J.M.C."/>
        </authorList>
    </citation>
    <scope>NUCLEOTIDE SEQUENCE</scope>
    <source>
        <strain evidence="1">Semi-engorged</strain>
        <tissue evidence="1">Salivary glands</tissue>
    </source>
</reference>